<sequence length="215" mass="24293">MAMLHTSSVLILAAAVAATFVAPDTSLGAVILDVPFTVQAPFNSWRAQPFKDACEEAVIIMAESYYTGDDLTPTYVRNRILAFAAYEKKYFGFHQDTNSDYTELLIDAQSKIWGTVVLNPTIDQIKKEIDGGRPVIHIAYSPKLKNPHYRLRMNPYHVVLIVGYDEARAEFVTHDPGTRFGENYRYPMNVIMDSNHDYQKPNKGTGRHAMIFTEP</sequence>
<dbReference type="SUPFAM" id="SSF54001">
    <property type="entry name" value="Cysteine proteinases"/>
    <property type="match status" value="1"/>
</dbReference>
<gene>
    <name evidence="3" type="ORF">A3C15_01095</name>
</gene>
<evidence type="ECO:0000313" key="4">
    <source>
        <dbReference type="Proteomes" id="UP000176532"/>
    </source>
</evidence>
<keyword evidence="1" id="KW-0732">Signal</keyword>
<feature type="chain" id="PRO_5009525613" description="Peptidase C39-like domain-containing protein" evidence="1">
    <location>
        <begin position="23"/>
        <end position="215"/>
    </location>
</feature>
<name>A0A1F6M9E3_9BACT</name>
<dbReference type="EMBL" id="MFQD01000005">
    <property type="protein sequence ID" value="OGH68198.1"/>
    <property type="molecule type" value="Genomic_DNA"/>
</dbReference>
<evidence type="ECO:0000256" key="1">
    <source>
        <dbReference type="SAM" id="SignalP"/>
    </source>
</evidence>
<dbReference type="Pfam" id="PF13529">
    <property type="entry name" value="Peptidase_C39_2"/>
    <property type="match status" value="1"/>
</dbReference>
<dbReference type="InterPro" id="IPR039564">
    <property type="entry name" value="Peptidase_C39-like"/>
</dbReference>
<protein>
    <recommendedName>
        <fullName evidence="2">Peptidase C39-like domain-containing protein</fullName>
    </recommendedName>
</protein>
<comment type="caution">
    <text evidence="3">The sequence shown here is derived from an EMBL/GenBank/DDBJ whole genome shotgun (WGS) entry which is preliminary data.</text>
</comment>
<evidence type="ECO:0000259" key="2">
    <source>
        <dbReference type="Pfam" id="PF13529"/>
    </source>
</evidence>
<reference evidence="3 4" key="1">
    <citation type="journal article" date="2016" name="Nat. Commun.">
        <title>Thousands of microbial genomes shed light on interconnected biogeochemical processes in an aquifer system.</title>
        <authorList>
            <person name="Anantharaman K."/>
            <person name="Brown C.T."/>
            <person name="Hug L.A."/>
            <person name="Sharon I."/>
            <person name="Castelle C.J."/>
            <person name="Probst A.J."/>
            <person name="Thomas B.C."/>
            <person name="Singh A."/>
            <person name="Wilkins M.J."/>
            <person name="Karaoz U."/>
            <person name="Brodie E.L."/>
            <person name="Williams K.H."/>
            <person name="Hubbard S.S."/>
            <person name="Banfield J.F."/>
        </authorList>
    </citation>
    <scope>NUCLEOTIDE SEQUENCE [LARGE SCALE GENOMIC DNA]</scope>
</reference>
<dbReference type="STRING" id="1798682.A3C15_01095"/>
<dbReference type="AlphaFoldDB" id="A0A1F6M9E3"/>
<dbReference type="Gene3D" id="3.90.70.10">
    <property type="entry name" value="Cysteine proteinases"/>
    <property type="match status" value="1"/>
</dbReference>
<dbReference type="InterPro" id="IPR038765">
    <property type="entry name" value="Papain-like_cys_pep_sf"/>
</dbReference>
<accession>A0A1F6M9E3</accession>
<proteinExistence type="predicted"/>
<organism evidence="3 4">
    <name type="scientific">Candidatus Magasanikbacteria bacterium RIFCSPHIGHO2_02_FULL_50_9b</name>
    <dbReference type="NCBI Taxonomy" id="1798682"/>
    <lineage>
        <taxon>Bacteria</taxon>
        <taxon>Candidatus Magasanikiibacteriota</taxon>
    </lineage>
</organism>
<evidence type="ECO:0000313" key="3">
    <source>
        <dbReference type="EMBL" id="OGH68198.1"/>
    </source>
</evidence>
<dbReference type="Proteomes" id="UP000176532">
    <property type="component" value="Unassembled WGS sequence"/>
</dbReference>
<feature type="signal peptide" evidence="1">
    <location>
        <begin position="1"/>
        <end position="22"/>
    </location>
</feature>
<feature type="domain" description="Peptidase C39-like" evidence="2">
    <location>
        <begin position="32"/>
        <end position="176"/>
    </location>
</feature>